<dbReference type="AlphaFoldDB" id="A0A235BW39"/>
<reference evidence="1 2" key="1">
    <citation type="submission" date="2017-07" db="EMBL/GenBank/DDBJ databases">
        <title>Recovery of genomes from metagenomes via a dereplication, aggregation, and scoring strategy.</title>
        <authorList>
            <person name="Sieber C.M."/>
            <person name="Probst A.J."/>
            <person name="Sharrar A."/>
            <person name="Thomas B.C."/>
            <person name="Hess M."/>
            <person name="Tringe S.G."/>
            <person name="Banfield J.F."/>
        </authorList>
    </citation>
    <scope>NUCLEOTIDE SEQUENCE [LARGE SCALE GENOMIC DNA]</scope>
    <source>
        <strain evidence="1">JGI_Cruoil_03_51_56</strain>
    </source>
</reference>
<dbReference type="EMBL" id="NOZP01000044">
    <property type="protein sequence ID" value="OYD16600.1"/>
    <property type="molecule type" value="Genomic_DNA"/>
</dbReference>
<accession>A0A235BW39</accession>
<dbReference type="SUPFAM" id="SSF50939">
    <property type="entry name" value="Sialidases"/>
    <property type="match status" value="1"/>
</dbReference>
<gene>
    <name evidence="1" type="ORF">CH330_02450</name>
</gene>
<evidence type="ECO:0000313" key="1">
    <source>
        <dbReference type="EMBL" id="OYD16600.1"/>
    </source>
</evidence>
<organism evidence="1 2">
    <name type="scientific">candidate division WOR-3 bacterium JGI_Cruoil_03_51_56</name>
    <dbReference type="NCBI Taxonomy" id="1973747"/>
    <lineage>
        <taxon>Bacteria</taxon>
        <taxon>Bacteria division WOR-3</taxon>
    </lineage>
</organism>
<dbReference type="InterPro" id="IPR036278">
    <property type="entry name" value="Sialidase_sf"/>
</dbReference>
<proteinExistence type="predicted"/>
<name>A0A235BW39_UNCW3</name>
<dbReference type="CDD" id="cd15482">
    <property type="entry name" value="Sialidase_non-viral"/>
    <property type="match status" value="1"/>
</dbReference>
<dbReference type="Gene3D" id="2.60.40.4070">
    <property type="match status" value="1"/>
</dbReference>
<evidence type="ECO:0000313" key="2">
    <source>
        <dbReference type="Proteomes" id="UP000215559"/>
    </source>
</evidence>
<comment type="caution">
    <text evidence="1">The sequence shown here is derived from an EMBL/GenBank/DDBJ whole genome shotgun (WGS) entry which is preliminary data.</text>
</comment>
<sequence length="517" mass="57290">MLPGVIDTVGGTTYDNQNSGPSLQWLATDPEYGIHVTWMSSARPQGSGWPDRTMKYNFYDKETGEWSWIDPQDFMLSGMNSQSQRTGYGTLEPEPTHGAALIACHYNAGGMPPQFTPIVARDLEPGSGIFDYCNGAPNLTGYFLPVIATSSNETIHLLLIKFASADNLYYTRSTTWCNWENPTGWSQTGAFGHNIIASHESNTVLATWMTGHNDSLALNYRVSTDAGANWDPIQQLEPPQAYGGDTITVCATGASGLFDRSDNWVLVTTLLPAIGDTAYQNPAQLWIYNSRTSEWHRIHRAESHSLAGGFGSHAAICDRPSLGQNPETGRLYVAWEQFDSTNVEPSTNLLRAEIWLAYSDNGVNWTDPARLTSQDESSKRFPVIGRNCSGDSLAVFFEQDCIAGFNSDEVGAVSNNPICVWQGQAIGIREQKQTDIKFLNSFPNPGKRFVFESGTTEYRNSDLYIFDIKGKLVRRIPSQTGSWTWNGKDESGHNVQLGCYLASWRGRNIKIKLVVIR</sequence>
<dbReference type="Proteomes" id="UP000215559">
    <property type="component" value="Unassembled WGS sequence"/>
</dbReference>
<protein>
    <submittedName>
        <fullName evidence="1">Uncharacterized protein</fullName>
    </submittedName>
</protein>